<gene>
    <name evidence="3" type="ORF">UFOPK2958_01100</name>
</gene>
<dbReference type="SUPFAM" id="SSF53474">
    <property type="entry name" value="alpha/beta-Hydrolases"/>
    <property type="match status" value="1"/>
</dbReference>
<dbReference type="Gene3D" id="3.40.50.1820">
    <property type="entry name" value="alpha/beta hydrolase"/>
    <property type="match status" value="1"/>
</dbReference>
<dbReference type="InterPro" id="IPR000639">
    <property type="entry name" value="Epox_hydrolase-like"/>
</dbReference>
<evidence type="ECO:0000259" key="2">
    <source>
        <dbReference type="Pfam" id="PF12697"/>
    </source>
</evidence>
<dbReference type="EMBL" id="CAFAAB010000135">
    <property type="protein sequence ID" value="CAB4789953.1"/>
    <property type="molecule type" value="Genomic_DNA"/>
</dbReference>
<reference evidence="3" key="1">
    <citation type="submission" date="2020-05" db="EMBL/GenBank/DDBJ databases">
        <authorList>
            <person name="Chiriac C."/>
            <person name="Salcher M."/>
            <person name="Ghai R."/>
            <person name="Kavagutti S V."/>
        </authorList>
    </citation>
    <scope>NUCLEOTIDE SEQUENCE</scope>
</reference>
<evidence type="ECO:0000256" key="1">
    <source>
        <dbReference type="ARBA" id="ARBA00022801"/>
    </source>
</evidence>
<dbReference type="PANTHER" id="PTHR43329">
    <property type="entry name" value="EPOXIDE HYDROLASE"/>
    <property type="match status" value="1"/>
</dbReference>
<sequence>MRAAGFRTAIPDLRGCGRSSKPTAVRDYGMQLLVGDVVALVEDLGGPVVLVGHDWGSNLAWATAAFQPQAVSKLVALSVGHPTSFRSAGLVQQMKSWYTLLFSFEGIAEEWLRKNDHEALRTWLGHPDVDNVIRELERDNQLSTHLNWYRANIPPESFVADPPVLPPIQAPTLGVWSTNDFALSEAQMKNSERYCTNGFTYRRIEGPGHWMPIEDPAAVAQLITDFLL</sequence>
<proteinExistence type="predicted"/>
<feature type="domain" description="AB hydrolase-1" evidence="2">
    <location>
        <begin position="2"/>
        <end position="221"/>
    </location>
</feature>
<dbReference type="InterPro" id="IPR029058">
    <property type="entry name" value="AB_hydrolase_fold"/>
</dbReference>
<protein>
    <submittedName>
        <fullName evidence="3">Unannotated protein</fullName>
    </submittedName>
</protein>
<dbReference type="Pfam" id="PF12697">
    <property type="entry name" value="Abhydrolase_6"/>
    <property type="match status" value="1"/>
</dbReference>
<dbReference type="InterPro" id="IPR000073">
    <property type="entry name" value="AB_hydrolase_1"/>
</dbReference>
<accession>A0A6J6X2R5</accession>
<dbReference type="AlphaFoldDB" id="A0A6J6X2R5"/>
<name>A0A6J6X2R5_9ZZZZ</name>
<dbReference type="GO" id="GO:0016787">
    <property type="term" value="F:hydrolase activity"/>
    <property type="evidence" value="ECO:0007669"/>
    <property type="project" value="UniProtKB-KW"/>
</dbReference>
<evidence type="ECO:0000313" key="3">
    <source>
        <dbReference type="EMBL" id="CAB4789953.1"/>
    </source>
</evidence>
<keyword evidence="1" id="KW-0378">Hydrolase</keyword>
<dbReference type="PRINTS" id="PR00412">
    <property type="entry name" value="EPOXHYDRLASE"/>
</dbReference>
<organism evidence="3">
    <name type="scientific">freshwater metagenome</name>
    <dbReference type="NCBI Taxonomy" id="449393"/>
    <lineage>
        <taxon>unclassified sequences</taxon>
        <taxon>metagenomes</taxon>
        <taxon>ecological metagenomes</taxon>
    </lineage>
</organism>